<evidence type="ECO:0000256" key="3">
    <source>
        <dbReference type="PIRNR" id="PIRNR006221"/>
    </source>
</evidence>
<dbReference type="Pfam" id="PF03881">
    <property type="entry name" value="Fructosamin_kin"/>
    <property type="match status" value="1"/>
</dbReference>
<dbReference type="PIRSF" id="PIRSF006221">
    <property type="entry name" value="Ketosamine-3-kinase"/>
    <property type="match status" value="1"/>
</dbReference>
<proteinExistence type="inferred from homology"/>
<sequence length="308" mass="35212">MEDAIREALGAQSVIRRSNGLYVVDRKKIFIKTNSSEHARLLCEGEAASLEAIHETSTVKCPKVIKVFESSRGKWNIACEFIDMEEENAAQLEKLGEEMARLHSSNPSLLKREEEAKASGDFVGEQRREGERRFGFVVPTSCGVIPQNNEWCEDWRTFFIRCRLKDRIDKIIEKYGSNELSSQWSLLERRADDLLRETDAVLPSLVHGDLWAGNWGVTKETPVVFDPSSSYSDPEFEAGIQNMFGGFGVSYTKGYDKILPRRHGWHDRRFLYLLYHNLNHWLHFGGGSYRATSLSLIHSILHPDIDSD</sequence>
<reference evidence="5" key="1">
    <citation type="submission" date="2022-10" db="EMBL/GenBank/DDBJ databases">
        <title>Genome assembly of Pristionchus species.</title>
        <authorList>
            <person name="Yoshida K."/>
            <person name="Sommer R.J."/>
        </authorList>
    </citation>
    <scope>NUCLEOTIDE SEQUENCE [LARGE SCALE GENOMIC DNA]</scope>
    <source>
        <strain evidence="5">RS5460</strain>
    </source>
</reference>
<keyword evidence="3" id="KW-0418">Kinase</keyword>
<dbReference type="InterPro" id="IPR011009">
    <property type="entry name" value="Kinase-like_dom_sf"/>
</dbReference>
<accession>A0AAN5CN59</accession>
<dbReference type="InterPro" id="IPR016477">
    <property type="entry name" value="Fructo-/Ketosamine-3-kinase"/>
</dbReference>
<dbReference type="GO" id="GO:0102193">
    <property type="term" value="F:protein-ribulosamine 3-kinase activity"/>
    <property type="evidence" value="ECO:0007669"/>
    <property type="project" value="UniProtKB-EC"/>
</dbReference>
<comment type="similarity">
    <text evidence="3">Belongs to the fructosamine kinase family.</text>
</comment>
<dbReference type="EMBL" id="BTRK01000004">
    <property type="protein sequence ID" value="GMR47498.1"/>
    <property type="molecule type" value="Genomic_DNA"/>
</dbReference>
<dbReference type="SUPFAM" id="SSF56112">
    <property type="entry name" value="Protein kinase-like (PK-like)"/>
    <property type="match status" value="1"/>
</dbReference>
<comment type="caution">
    <text evidence="4">The sequence shown here is derived from an EMBL/GenBank/DDBJ whole genome shotgun (WGS) entry which is preliminary data.</text>
</comment>
<evidence type="ECO:0000256" key="1">
    <source>
        <dbReference type="ARBA" id="ARBA00011961"/>
    </source>
</evidence>
<dbReference type="Gene3D" id="3.90.1200.10">
    <property type="match status" value="1"/>
</dbReference>
<protein>
    <recommendedName>
        <fullName evidence="1">protein-ribulosamine 3-kinase</fullName>
        <ecNumber evidence="1">2.7.1.172</ecNumber>
    </recommendedName>
</protein>
<gene>
    <name evidence="4" type="ORF">PMAYCL1PPCAC_17693</name>
</gene>
<evidence type="ECO:0000313" key="4">
    <source>
        <dbReference type="EMBL" id="GMR47498.1"/>
    </source>
</evidence>
<dbReference type="Proteomes" id="UP001328107">
    <property type="component" value="Unassembled WGS sequence"/>
</dbReference>
<dbReference type="GO" id="GO:0016301">
    <property type="term" value="F:kinase activity"/>
    <property type="evidence" value="ECO:0007669"/>
    <property type="project" value="UniProtKB-UniRule"/>
</dbReference>
<organism evidence="4 5">
    <name type="scientific">Pristionchus mayeri</name>
    <dbReference type="NCBI Taxonomy" id="1317129"/>
    <lineage>
        <taxon>Eukaryota</taxon>
        <taxon>Metazoa</taxon>
        <taxon>Ecdysozoa</taxon>
        <taxon>Nematoda</taxon>
        <taxon>Chromadorea</taxon>
        <taxon>Rhabditida</taxon>
        <taxon>Rhabditina</taxon>
        <taxon>Diplogasteromorpha</taxon>
        <taxon>Diplogasteroidea</taxon>
        <taxon>Neodiplogasteridae</taxon>
        <taxon>Pristionchus</taxon>
    </lineage>
</organism>
<dbReference type="AlphaFoldDB" id="A0AAN5CN59"/>
<dbReference type="PANTHER" id="PTHR12149:SF8">
    <property type="entry name" value="PROTEIN-RIBULOSAMINE 3-KINASE"/>
    <property type="match status" value="1"/>
</dbReference>
<dbReference type="Gene3D" id="3.30.200.20">
    <property type="entry name" value="Phosphorylase Kinase, domain 1"/>
    <property type="match status" value="1"/>
</dbReference>
<comment type="catalytic activity">
    <reaction evidence="2">
        <text>N(6)-D-ribulosyl-L-lysyl-[protein] + ATP = N(6)-(3-O-phospho-D-ribulosyl)-L-lysyl-[protein] + ADP + H(+)</text>
        <dbReference type="Rhea" id="RHEA:48432"/>
        <dbReference type="Rhea" id="RHEA-COMP:12103"/>
        <dbReference type="Rhea" id="RHEA-COMP:12104"/>
        <dbReference type="ChEBI" id="CHEBI:15378"/>
        <dbReference type="ChEBI" id="CHEBI:30616"/>
        <dbReference type="ChEBI" id="CHEBI:90418"/>
        <dbReference type="ChEBI" id="CHEBI:90420"/>
        <dbReference type="ChEBI" id="CHEBI:456216"/>
        <dbReference type="EC" id="2.7.1.172"/>
    </reaction>
    <physiologicalReaction direction="left-to-right" evidence="2">
        <dbReference type="Rhea" id="RHEA:48433"/>
    </physiologicalReaction>
</comment>
<dbReference type="PANTHER" id="PTHR12149">
    <property type="entry name" value="FRUCTOSAMINE 3 KINASE-RELATED PROTEIN"/>
    <property type="match status" value="1"/>
</dbReference>
<dbReference type="EC" id="2.7.1.172" evidence="1"/>
<name>A0AAN5CN59_9BILA</name>
<evidence type="ECO:0000313" key="5">
    <source>
        <dbReference type="Proteomes" id="UP001328107"/>
    </source>
</evidence>
<keyword evidence="3" id="KW-0808">Transferase</keyword>
<evidence type="ECO:0000256" key="2">
    <source>
        <dbReference type="ARBA" id="ARBA00048655"/>
    </source>
</evidence>
<keyword evidence="5" id="KW-1185">Reference proteome</keyword>